<feature type="region of interest" description="Disordered" evidence="1">
    <location>
        <begin position="278"/>
        <end position="298"/>
    </location>
</feature>
<feature type="region of interest" description="Disordered" evidence="1">
    <location>
        <begin position="60"/>
        <end position="124"/>
    </location>
</feature>
<proteinExistence type="predicted"/>
<protein>
    <submittedName>
        <fullName evidence="2">Uncharacterized protein</fullName>
    </submittedName>
</protein>
<keyword evidence="3" id="KW-1185">Reference proteome</keyword>
<evidence type="ECO:0000313" key="3">
    <source>
        <dbReference type="Proteomes" id="UP001176941"/>
    </source>
</evidence>
<reference evidence="2" key="1">
    <citation type="submission" date="2023-04" db="EMBL/GenBank/DDBJ databases">
        <authorList>
            <consortium name="ELIXIR-Norway"/>
        </authorList>
    </citation>
    <scope>NUCLEOTIDE SEQUENCE [LARGE SCALE GENOMIC DNA]</scope>
</reference>
<gene>
    <name evidence="2" type="ORF">MRATA1EN1_LOCUS2821</name>
</gene>
<name>A0ABN8XWV3_RANTA</name>
<sequence length="313" mass="32354">MCRVRPVVALGADGAGGADGAVAGEASAHPVASATSCQYEILALLPAAEGTQCPGSWTAAAATPRRAEGPGQECWDNPGPLSEPSKKRATDHYATPRPPPGQPRSQKATRTPHRPRAGRTPIPGILREVPSFLGPHPNPDFQRSAPNATGFTVVRGEGIRCQDALPLSHPVRDKEVRTHLAGAPSPGTSGAHTDCGPGPELPRRPLASLLARTSRTIPGRPAARALLRAPCRALPAGRSLLLTPGCALCAAPPRVLVRAPPLVRGVLAVPLPKLTGRVPGTFKGTSPRAGGARQPPPARVVGVGARFELVRSE</sequence>
<organism evidence="2 3">
    <name type="scientific">Rangifer tarandus platyrhynchus</name>
    <name type="common">Svalbard reindeer</name>
    <dbReference type="NCBI Taxonomy" id="3082113"/>
    <lineage>
        <taxon>Eukaryota</taxon>
        <taxon>Metazoa</taxon>
        <taxon>Chordata</taxon>
        <taxon>Craniata</taxon>
        <taxon>Vertebrata</taxon>
        <taxon>Euteleostomi</taxon>
        <taxon>Mammalia</taxon>
        <taxon>Eutheria</taxon>
        <taxon>Laurasiatheria</taxon>
        <taxon>Artiodactyla</taxon>
        <taxon>Ruminantia</taxon>
        <taxon>Pecora</taxon>
        <taxon>Cervidae</taxon>
        <taxon>Odocoileinae</taxon>
        <taxon>Rangifer</taxon>
    </lineage>
</organism>
<dbReference type="EMBL" id="OX459947">
    <property type="protein sequence ID" value="CAI9153859.1"/>
    <property type="molecule type" value="Genomic_DNA"/>
</dbReference>
<evidence type="ECO:0000256" key="1">
    <source>
        <dbReference type="SAM" id="MobiDB-lite"/>
    </source>
</evidence>
<dbReference type="Proteomes" id="UP001176941">
    <property type="component" value="Chromosome 11"/>
</dbReference>
<evidence type="ECO:0000313" key="2">
    <source>
        <dbReference type="EMBL" id="CAI9153859.1"/>
    </source>
</evidence>
<accession>A0ABN8XWV3</accession>